<comment type="caution">
    <text evidence="6">The sequence shown here is derived from an EMBL/GenBank/DDBJ whole genome shotgun (WGS) entry which is preliminary data.</text>
</comment>
<organism evidence="6 7">
    <name type="scientific">Candidatus Veblenbacteria bacterium RIFOXYB1_FULL_43_13</name>
    <dbReference type="NCBI Taxonomy" id="1802426"/>
    <lineage>
        <taxon>Bacteria</taxon>
        <taxon>Candidatus Vebleniibacteriota</taxon>
    </lineage>
</organism>
<comment type="similarity">
    <text evidence="1 5">Belongs to the universal ribosomal protein uL29 family.</text>
</comment>
<evidence type="ECO:0000256" key="5">
    <source>
        <dbReference type="HAMAP-Rule" id="MF_00374"/>
    </source>
</evidence>
<evidence type="ECO:0000256" key="2">
    <source>
        <dbReference type="ARBA" id="ARBA00022980"/>
    </source>
</evidence>
<dbReference type="SUPFAM" id="SSF46561">
    <property type="entry name" value="Ribosomal protein L29 (L29p)"/>
    <property type="match status" value="1"/>
</dbReference>
<accession>A0A1G2Q291</accession>
<dbReference type="GO" id="GO:1990904">
    <property type="term" value="C:ribonucleoprotein complex"/>
    <property type="evidence" value="ECO:0007669"/>
    <property type="project" value="UniProtKB-KW"/>
</dbReference>
<keyword evidence="3 5" id="KW-0687">Ribonucleoprotein</keyword>
<evidence type="ECO:0000256" key="1">
    <source>
        <dbReference type="ARBA" id="ARBA00009254"/>
    </source>
</evidence>
<protein>
    <recommendedName>
        <fullName evidence="4 5">Large ribosomal subunit protein uL29</fullName>
    </recommendedName>
</protein>
<reference evidence="6 7" key="1">
    <citation type="journal article" date="2016" name="Nat. Commun.">
        <title>Thousands of microbial genomes shed light on interconnected biogeochemical processes in an aquifer system.</title>
        <authorList>
            <person name="Anantharaman K."/>
            <person name="Brown C.T."/>
            <person name="Hug L.A."/>
            <person name="Sharon I."/>
            <person name="Castelle C.J."/>
            <person name="Probst A.J."/>
            <person name="Thomas B.C."/>
            <person name="Singh A."/>
            <person name="Wilkins M.J."/>
            <person name="Karaoz U."/>
            <person name="Brodie E.L."/>
            <person name="Williams K.H."/>
            <person name="Hubbard S.S."/>
            <person name="Banfield J.F."/>
        </authorList>
    </citation>
    <scope>NUCLEOTIDE SEQUENCE [LARGE SCALE GENOMIC DNA]</scope>
</reference>
<dbReference type="HAMAP" id="MF_00374">
    <property type="entry name" value="Ribosomal_uL29"/>
    <property type="match status" value="1"/>
</dbReference>
<gene>
    <name evidence="5" type="primary">rpmC</name>
    <name evidence="6" type="ORF">A2388_00990</name>
</gene>
<dbReference type="EMBL" id="MHTC01000043">
    <property type="protein sequence ID" value="OHA54690.1"/>
    <property type="molecule type" value="Genomic_DNA"/>
</dbReference>
<dbReference type="Proteomes" id="UP000177575">
    <property type="component" value="Unassembled WGS sequence"/>
</dbReference>
<sequence>MKIKMTEIRTKEKPELDRILKDTREELRQLKTKAGAQDLKNVRAIRKLRLVVARVNTHMSELKTKLS</sequence>
<name>A0A1G2Q291_9BACT</name>
<keyword evidence="2 5" id="KW-0689">Ribosomal protein</keyword>
<dbReference type="NCBIfam" id="TIGR00012">
    <property type="entry name" value="L29"/>
    <property type="match status" value="1"/>
</dbReference>
<evidence type="ECO:0000313" key="6">
    <source>
        <dbReference type="EMBL" id="OHA54690.1"/>
    </source>
</evidence>
<dbReference type="GO" id="GO:0006412">
    <property type="term" value="P:translation"/>
    <property type="evidence" value="ECO:0007669"/>
    <property type="project" value="UniProtKB-UniRule"/>
</dbReference>
<evidence type="ECO:0000256" key="3">
    <source>
        <dbReference type="ARBA" id="ARBA00023274"/>
    </source>
</evidence>
<dbReference type="Gene3D" id="1.10.287.310">
    <property type="match status" value="1"/>
</dbReference>
<dbReference type="AlphaFoldDB" id="A0A1G2Q291"/>
<dbReference type="Pfam" id="PF00831">
    <property type="entry name" value="Ribosomal_L29"/>
    <property type="match status" value="1"/>
</dbReference>
<dbReference type="GO" id="GO:0005840">
    <property type="term" value="C:ribosome"/>
    <property type="evidence" value="ECO:0007669"/>
    <property type="project" value="UniProtKB-KW"/>
</dbReference>
<dbReference type="InterPro" id="IPR001854">
    <property type="entry name" value="Ribosomal_uL29"/>
</dbReference>
<proteinExistence type="inferred from homology"/>
<dbReference type="InterPro" id="IPR036049">
    <property type="entry name" value="Ribosomal_uL29_sf"/>
</dbReference>
<dbReference type="GO" id="GO:0003735">
    <property type="term" value="F:structural constituent of ribosome"/>
    <property type="evidence" value="ECO:0007669"/>
    <property type="project" value="InterPro"/>
</dbReference>
<evidence type="ECO:0000313" key="7">
    <source>
        <dbReference type="Proteomes" id="UP000177575"/>
    </source>
</evidence>
<evidence type="ECO:0000256" key="4">
    <source>
        <dbReference type="ARBA" id="ARBA00035204"/>
    </source>
</evidence>